<keyword evidence="5" id="KW-0521">NADP</keyword>
<sequence>MMPLPKELTLIVAATQSMGIGLNGTLPWTGLRREMAYFARVTKRLEENAPPQSLNAVIMGRKTWDSIPTKFRPLRDRLNVVISRSHPETVEIVDKNTLCKARSLEAALAYLSGRQESISKVFVIGGAQIYAAALELPETKRCLITRILSEFECDTVFPLALTGTKTETAWMRKSQVEMDSWVGETVPEGVQEENGTKYSFEMWEKTG</sequence>
<dbReference type="Gene3D" id="3.40.430.10">
    <property type="entry name" value="Dihydrofolate Reductase, subunit A"/>
    <property type="match status" value="1"/>
</dbReference>
<dbReference type="Proteomes" id="UP000258309">
    <property type="component" value="Unassembled WGS sequence"/>
</dbReference>
<keyword evidence="10" id="KW-1185">Reference proteome</keyword>
<organism evidence="9 10">
    <name type="scientific">Scytalidium lignicola</name>
    <name type="common">Hyphomycete</name>
    <dbReference type="NCBI Taxonomy" id="5539"/>
    <lineage>
        <taxon>Eukaryota</taxon>
        <taxon>Fungi</taxon>
        <taxon>Dikarya</taxon>
        <taxon>Ascomycota</taxon>
        <taxon>Pezizomycotina</taxon>
        <taxon>Leotiomycetes</taxon>
        <taxon>Leotiomycetes incertae sedis</taxon>
        <taxon>Scytalidium</taxon>
    </lineage>
</organism>
<name>A0A3E2GZW7_SCYLI</name>
<dbReference type="InterPro" id="IPR001796">
    <property type="entry name" value="DHFR_dom"/>
</dbReference>
<keyword evidence="4" id="KW-0554">One-carbon metabolism</keyword>
<dbReference type="InterPro" id="IPR024072">
    <property type="entry name" value="DHFR-like_dom_sf"/>
</dbReference>
<evidence type="ECO:0000256" key="7">
    <source>
        <dbReference type="RuleBase" id="RU004474"/>
    </source>
</evidence>
<dbReference type="OMA" id="QYEFQMW"/>
<proteinExistence type="inferred from homology"/>
<evidence type="ECO:0000256" key="1">
    <source>
        <dbReference type="ARBA" id="ARBA00004903"/>
    </source>
</evidence>
<evidence type="ECO:0000256" key="4">
    <source>
        <dbReference type="ARBA" id="ARBA00022563"/>
    </source>
</evidence>
<feature type="domain" description="DHFR" evidence="8">
    <location>
        <begin position="7"/>
        <end position="205"/>
    </location>
</feature>
<dbReference type="GO" id="GO:0004146">
    <property type="term" value="F:dihydrofolate reductase activity"/>
    <property type="evidence" value="ECO:0007669"/>
    <property type="project" value="UniProtKB-EC"/>
</dbReference>
<gene>
    <name evidence="9" type="ORF">B7463_g9666</name>
</gene>
<evidence type="ECO:0000313" key="10">
    <source>
        <dbReference type="Proteomes" id="UP000258309"/>
    </source>
</evidence>
<dbReference type="GO" id="GO:0006730">
    <property type="term" value="P:one-carbon metabolic process"/>
    <property type="evidence" value="ECO:0007669"/>
    <property type="project" value="UniProtKB-KW"/>
</dbReference>
<dbReference type="SUPFAM" id="SSF53597">
    <property type="entry name" value="Dihydrofolate reductase-like"/>
    <property type="match status" value="1"/>
</dbReference>
<dbReference type="EC" id="1.5.1.3" evidence="2"/>
<keyword evidence="6" id="KW-0560">Oxidoreductase</keyword>
<evidence type="ECO:0000313" key="9">
    <source>
        <dbReference type="EMBL" id="RFU26669.1"/>
    </source>
</evidence>
<dbReference type="GO" id="GO:0046655">
    <property type="term" value="P:folic acid metabolic process"/>
    <property type="evidence" value="ECO:0007669"/>
    <property type="project" value="TreeGrafter"/>
</dbReference>
<dbReference type="EMBL" id="NCSJ02000248">
    <property type="protein sequence ID" value="RFU26669.1"/>
    <property type="molecule type" value="Genomic_DNA"/>
</dbReference>
<dbReference type="PANTHER" id="PTHR48069">
    <property type="entry name" value="DIHYDROFOLATE REDUCTASE"/>
    <property type="match status" value="1"/>
</dbReference>
<evidence type="ECO:0000259" key="8">
    <source>
        <dbReference type="PROSITE" id="PS51330"/>
    </source>
</evidence>
<dbReference type="GO" id="GO:0046452">
    <property type="term" value="P:dihydrofolate metabolic process"/>
    <property type="evidence" value="ECO:0007669"/>
    <property type="project" value="TreeGrafter"/>
</dbReference>
<dbReference type="PROSITE" id="PS51330">
    <property type="entry name" value="DHFR_2"/>
    <property type="match status" value="1"/>
</dbReference>
<dbReference type="PRINTS" id="PR00070">
    <property type="entry name" value="DHFR"/>
</dbReference>
<dbReference type="InterPro" id="IPR012259">
    <property type="entry name" value="DHFR"/>
</dbReference>
<evidence type="ECO:0000256" key="2">
    <source>
        <dbReference type="ARBA" id="ARBA00012856"/>
    </source>
</evidence>
<dbReference type="PANTHER" id="PTHR48069:SF3">
    <property type="entry name" value="DIHYDROFOLATE REDUCTASE"/>
    <property type="match status" value="1"/>
</dbReference>
<comment type="caution">
    <text evidence="9">The sequence shown here is derived from an EMBL/GenBank/DDBJ whole genome shotgun (WGS) entry which is preliminary data.</text>
</comment>
<dbReference type="Pfam" id="PF00186">
    <property type="entry name" value="DHFR_1"/>
    <property type="match status" value="1"/>
</dbReference>
<accession>A0A3E2GZW7</accession>
<dbReference type="UniPathway" id="UPA00077">
    <property type="reaction ID" value="UER00158"/>
</dbReference>
<dbReference type="CDD" id="cd00209">
    <property type="entry name" value="DHFR"/>
    <property type="match status" value="1"/>
</dbReference>
<dbReference type="InterPro" id="IPR017925">
    <property type="entry name" value="DHFR_CS"/>
</dbReference>
<protein>
    <recommendedName>
        <fullName evidence="3">Dihydrofolate reductase</fullName>
        <ecNumber evidence="2">1.5.1.3</ecNumber>
    </recommendedName>
</protein>
<dbReference type="OrthoDB" id="414698at2759"/>
<dbReference type="STRING" id="5539.A0A3E2GZW7"/>
<dbReference type="AlphaFoldDB" id="A0A3E2GZW7"/>
<evidence type="ECO:0000256" key="3">
    <source>
        <dbReference type="ARBA" id="ARBA00018886"/>
    </source>
</evidence>
<dbReference type="GO" id="GO:0005739">
    <property type="term" value="C:mitochondrion"/>
    <property type="evidence" value="ECO:0007669"/>
    <property type="project" value="TreeGrafter"/>
</dbReference>
<dbReference type="GO" id="GO:0046654">
    <property type="term" value="P:tetrahydrofolate biosynthetic process"/>
    <property type="evidence" value="ECO:0007669"/>
    <property type="project" value="UniProtKB-UniPathway"/>
</dbReference>
<evidence type="ECO:0000256" key="6">
    <source>
        <dbReference type="ARBA" id="ARBA00023002"/>
    </source>
</evidence>
<dbReference type="GO" id="GO:0050661">
    <property type="term" value="F:NADP binding"/>
    <property type="evidence" value="ECO:0007669"/>
    <property type="project" value="InterPro"/>
</dbReference>
<reference evidence="9 10" key="1">
    <citation type="submission" date="2018-05" db="EMBL/GenBank/DDBJ databases">
        <title>Draft genome sequence of Scytalidium lignicola DSM 105466, a ubiquitous saprotrophic fungus.</title>
        <authorList>
            <person name="Buettner E."/>
            <person name="Gebauer A.M."/>
            <person name="Hofrichter M."/>
            <person name="Liers C."/>
            <person name="Kellner H."/>
        </authorList>
    </citation>
    <scope>NUCLEOTIDE SEQUENCE [LARGE SCALE GENOMIC DNA]</scope>
    <source>
        <strain evidence="9 10">DSM 105466</strain>
    </source>
</reference>
<dbReference type="PROSITE" id="PS00075">
    <property type="entry name" value="DHFR_1"/>
    <property type="match status" value="1"/>
</dbReference>
<feature type="non-terminal residue" evidence="9">
    <location>
        <position position="207"/>
    </location>
</feature>
<evidence type="ECO:0000256" key="5">
    <source>
        <dbReference type="ARBA" id="ARBA00022857"/>
    </source>
</evidence>
<comment type="similarity">
    <text evidence="7">Belongs to the dihydrofolate reductase family.</text>
</comment>
<feature type="non-terminal residue" evidence="9">
    <location>
        <position position="1"/>
    </location>
</feature>
<comment type="pathway">
    <text evidence="1">Cofactor biosynthesis; tetrahydrofolate biosynthesis; 5,6,7,8-tetrahydrofolate from 7,8-dihydrofolate: step 1/1.</text>
</comment>